<feature type="transmembrane region" description="Helical" evidence="6">
    <location>
        <begin position="151"/>
        <end position="171"/>
    </location>
</feature>
<dbReference type="Proteomes" id="UP000318509">
    <property type="component" value="Unassembled WGS sequence"/>
</dbReference>
<evidence type="ECO:0000256" key="5">
    <source>
        <dbReference type="ARBA" id="ARBA00023136"/>
    </source>
</evidence>
<dbReference type="CDD" id="cd06581">
    <property type="entry name" value="TM_PBP1_LivM_like"/>
    <property type="match status" value="1"/>
</dbReference>
<sequence>MARKIGWAALLAAGLLLPLRVYPVLAADILAWALFATAFDIMLGYTGLLSFGQAAFFGGGAYTAGLLAQRLGVPYPLNALAAALATGLLALPLMGLAIRRRGIYFAMITLAFGQMVFYVVNEWRPLTGGENGVQGIPRQALAGFDISSSTAYYYAAFPLAVLGLLLCWRIVRSPFGRVLLAIRENDVRTQTLGYAVYRYKLLAAVLSCALSGLAGGIWVINHGFVALDAVHWTTSGLVVIMVLL</sequence>
<dbReference type="AlphaFoldDB" id="A0A537K9H9"/>
<comment type="caution">
    <text evidence="7">The sequence shown here is derived from an EMBL/GenBank/DDBJ whole genome shotgun (WGS) entry which is preliminary data.</text>
</comment>
<evidence type="ECO:0000256" key="2">
    <source>
        <dbReference type="ARBA" id="ARBA00022475"/>
    </source>
</evidence>
<evidence type="ECO:0000256" key="1">
    <source>
        <dbReference type="ARBA" id="ARBA00004651"/>
    </source>
</evidence>
<dbReference type="InterPro" id="IPR043428">
    <property type="entry name" value="LivM-like"/>
</dbReference>
<feature type="transmembrane region" description="Helical" evidence="6">
    <location>
        <begin position="226"/>
        <end position="243"/>
    </location>
</feature>
<dbReference type="PANTHER" id="PTHR30482:SF17">
    <property type="entry name" value="ABC TRANSPORTER ATP-BINDING PROTEIN"/>
    <property type="match status" value="1"/>
</dbReference>
<proteinExistence type="predicted"/>
<feature type="non-terminal residue" evidence="7">
    <location>
        <position position="244"/>
    </location>
</feature>
<organism evidence="7 8">
    <name type="scientific">Candidatus Segetimicrobium genomatis</name>
    <dbReference type="NCBI Taxonomy" id="2569760"/>
    <lineage>
        <taxon>Bacteria</taxon>
        <taxon>Bacillati</taxon>
        <taxon>Candidatus Sysuimicrobiota</taxon>
        <taxon>Candidatus Sysuimicrobiia</taxon>
        <taxon>Candidatus Sysuimicrobiales</taxon>
        <taxon>Candidatus Segetimicrobiaceae</taxon>
        <taxon>Candidatus Segetimicrobium</taxon>
    </lineage>
</organism>
<evidence type="ECO:0000256" key="4">
    <source>
        <dbReference type="ARBA" id="ARBA00022989"/>
    </source>
</evidence>
<keyword evidence="4 6" id="KW-1133">Transmembrane helix</keyword>
<reference evidence="7 8" key="1">
    <citation type="journal article" date="2019" name="Nat. Microbiol.">
        <title>Mediterranean grassland soil C-N compound turnover is dependent on rainfall and depth, and is mediated by genomically divergent microorganisms.</title>
        <authorList>
            <person name="Diamond S."/>
            <person name="Andeer P.F."/>
            <person name="Li Z."/>
            <person name="Crits-Christoph A."/>
            <person name="Burstein D."/>
            <person name="Anantharaman K."/>
            <person name="Lane K.R."/>
            <person name="Thomas B.C."/>
            <person name="Pan C."/>
            <person name="Northen T.R."/>
            <person name="Banfield J.F."/>
        </authorList>
    </citation>
    <scope>NUCLEOTIDE SEQUENCE [LARGE SCALE GENOMIC DNA]</scope>
    <source>
        <strain evidence="7">NP_3</strain>
    </source>
</reference>
<keyword evidence="2" id="KW-1003">Cell membrane</keyword>
<feature type="transmembrane region" description="Helical" evidence="6">
    <location>
        <begin position="75"/>
        <end position="96"/>
    </location>
</feature>
<protein>
    <submittedName>
        <fullName evidence="7">Branched-chain amino acid ABC transporter permease</fullName>
    </submittedName>
</protein>
<keyword evidence="5 6" id="KW-0472">Membrane</keyword>
<feature type="transmembrane region" description="Helical" evidence="6">
    <location>
        <begin position="103"/>
        <end position="120"/>
    </location>
</feature>
<name>A0A537K9H9_9BACT</name>
<keyword evidence="3 6" id="KW-0812">Transmembrane</keyword>
<dbReference type="GO" id="GO:0015658">
    <property type="term" value="F:branched-chain amino acid transmembrane transporter activity"/>
    <property type="evidence" value="ECO:0007669"/>
    <property type="project" value="InterPro"/>
</dbReference>
<evidence type="ECO:0000313" key="7">
    <source>
        <dbReference type="EMBL" id="TMI92429.1"/>
    </source>
</evidence>
<comment type="subcellular location">
    <subcellularLocation>
        <location evidence="1">Cell membrane</location>
        <topology evidence="1">Multi-pass membrane protein</topology>
    </subcellularLocation>
</comment>
<accession>A0A537K9H9</accession>
<dbReference type="PANTHER" id="PTHR30482">
    <property type="entry name" value="HIGH-AFFINITY BRANCHED-CHAIN AMINO ACID TRANSPORT SYSTEM PERMEASE"/>
    <property type="match status" value="1"/>
</dbReference>
<gene>
    <name evidence="7" type="ORF">E6H00_02720</name>
</gene>
<dbReference type="GO" id="GO:0005886">
    <property type="term" value="C:plasma membrane"/>
    <property type="evidence" value="ECO:0007669"/>
    <property type="project" value="UniProtKB-SubCell"/>
</dbReference>
<evidence type="ECO:0000256" key="6">
    <source>
        <dbReference type="SAM" id="Phobius"/>
    </source>
</evidence>
<evidence type="ECO:0000313" key="8">
    <source>
        <dbReference type="Proteomes" id="UP000318509"/>
    </source>
</evidence>
<dbReference type="InterPro" id="IPR001851">
    <property type="entry name" value="ABC_transp_permease"/>
</dbReference>
<evidence type="ECO:0000256" key="3">
    <source>
        <dbReference type="ARBA" id="ARBA00022692"/>
    </source>
</evidence>
<feature type="transmembrane region" description="Helical" evidence="6">
    <location>
        <begin position="201"/>
        <end position="220"/>
    </location>
</feature>
<dbReference type="Pfam" id="PF02653">
    <property type="entry name" value="BPD_transp_2"/>
    <property type="match status" value="1"/>
</dbReference>
<dbReference type="EMBL" id="VBAK01000060">
    <property type="protein sequence ID" value="TMI92429.1"/>
    <property type="molecule type" value="Genomic_DNA"/>
</dbReference>